<dbReference type="PANTHER" id="PTHR35603">
    <property type="match status" value="1"/>
</dbReference>
<dbReference type="RefSeq" id="WP_377094506.1">
    <property type="nucleotide sequence ID" value="NZ_JBHSJM010000001.1"/>
</dbReference>
<dbReference type="InterPro" id="IPR008816">
    <property type="entry name" value="Gly_zipper_2TM_dom"/>
</dbReference>
<evidence type="ECO:0000313" key="9">
    <source>
        <dbReference type="Proteomes" id="UP001597297"/>
    </source>
</evidence>
<keyword evidence="4" id="KW-0564">Palmitate</keyword>
<organism evidence="8 9">
    <name type="scientific">Rubritalea spongiae</name>
    <dbReference type="NCBI Taxonomy" id="430797"/>
    <lineage>
        <taxon>Bacteria</taxon>
        <taxon>Pseudomonadati</taxon>
        <taxon>Verrucomicrobiota</taxon>
        <taxon>Verrucomicrobiia</taxon>
        <taxon>Verrucomicrobiales</taxon>
        <taxon>Rubritaleaceae</taxon>
        <taxon>Rubritalea</taxon>
    </lineage>
</organism>
<comment type="subcellular location">
    <subcellularLocation>
        <location evidence="1">Cell outer membrane</location>
        <topology evidence="1">Lipid-anchor</topology>
    </subcellularLocation>
</comment>
<evidence type="ECO:0000313" key="8">
    <source>
        <dbReference type="EMBL" id="MFD2276158.1"/>
    </source>
</evidence>
<accession>A0ABW5E0X2</accession>
<dbReference type="PANTHER" id="PTHR35603:SF1">
    <property type="entry name" value="OUTER MEMBRANE LIPOPROTEIN SLYB"/>
    <property type="match status" value="1"/>
</dbReference>
<comment type="caution">
    <text evidence="8">The sequence shown here is derived from an EMBL/GenBank/DDBJ whole genome shotgun (WGS) entry which is preliminary data.</text>
</comment>
<keyword evidence="2 6" id="KW-0732">Signal</keyword>
<keyword evidence="3" id="KW-0472">Membrane</keyword>
<feature type="signal peptide" evidence="6">
    <location>
        <begin position="1"/>
        <end position="22"/>
    </location>
</feature>
<evidence type="ECO:0000259" key="7">
    <source>
        <dbReference type="Pfam" id="PF05433"/>
    </source>
</evidence>
<dbReference type="PROSITE" id="PS51257">
    <property type="entry name" value="PROKAR_LIPOPROTEIN"/>
    <property type="match status" value="1"/>
</dbReference>
<dbReference type="EMBL" id="JBHUJC010000020">
    <property type="protein sequence ID" value="MFD2276158.1"/>
    <property type="molecule type" value="Genomic_DNA"/>
</dbReference>
<evidence type="ECO:0000256" key="5">
    <source>
        <dbReference type="ARBA" id="ARBA00023288"/>
    </source>
</evidence>
<gene>
    <name evidence="8" type="ORF">ACFSQZ_06745</name>
</gene>
<dbReference type="InterPro" id="IPR051407">
    <property type="entry name" value="Bact_OM_lipoprot/Surf_antigen"/>
</dbReference>
<name>A0ABW5E0X2_9BACT</name>
<protein>
    <submittedName>
        <fullName evidence="8">Glycine zipper 2TM domain-containing protein</fullName>
    </submittedName>
</protein>
<evidence type="ECO:0000256" key="1">
    <source>
        <dbReference type="ARBA" id="ARBA00004459"/>
    </source>
</evidence>
<feature type="chain" id="PRO_5045222356" evidence="6">
    <location>
        <begin position="23"/>
        <end position="152"/>
    </location>
</feature>
<keyword evidence="9" id="KW-1185">Reference proteome</keyword>
<dbReference type="Pfam" id="PF05433">
    <property type="entry name" value="Rick_17kDa_Anti"/>
    <property type="match status" value="1"/>
</dbReference>
<keyword evidence="5" id="KW-0449">Lipoprotein</keyword>
<evidence type="ECO:0000256" key="2">
    <source>
        <dbReference type="ARBA" id="ARBA00022729"/>
    </source>
</evidence>
<sequence>MKKLLILSVAAPLLFASCAQNSMTGDTYTRGEAGRAQSVNPGRITSIRYVKIEGNNKAGAVLGGIAGGFLGNEIGSGSAANTAGAIGGAAAGAALGSHLEQAIGSRQGIEINVDLDSGRSVSVVQEVNKRETFSVGDRVRVLSNGSTSRVTH</sequence>
<reference evidence="9" key="1">
    <citation type="journal article" date="2019" name="Int. J. Syst. Evol. Microbiol.">
        <title>The Global Catalogue of Microorganisms (GCM) 10K type strain sequencing project: providing services to taxonomists for standard genome sequencing and annotation.</title>
        <authorList>
            <consortium name="The Broad Institute Genomics Platform"/>
            <consortium name="The Broad Institute Genome Sequencing Center for Infectious Disease"/>
            <person name="Wu L."/>
            <person name="Ma J."/>
        </authorList>
    </citation>
    <scope>NUCLEOTIDE SEQUENCE [LARGE SCALE GENOMIC DNA]</scope>
    <source>
        <strain evidence="9">JCM 16545</strain>
    </source>
</reference>
<feature type="domain" description="Glycine zipper 2TM" evidence="7">
    <location>
        <begin position="58"/>
        <end position="97"/>
    </location>
</feature>
<evidence type="ECO:0000256" key="4">
    <source>
        <dbReference type="ARBA" id="ARBA00023139"/>
    </source>
</evidence>
<evidence type="ECO:0000256" key="3">
    <source>
        <dbReference type="ARBA" id="ARBA00023136"/>
    </source>
</evidence>
<evidence type="ECO:0000256" key="6">
    <source>
        <dbReference type="SAM" id="SignalP"/>
    </source>
</evidence>
<dbReference type="Proteomes" id="UP001597297">
    <property type="component" value="Unassembled WGS sequence"/>
</dbReference>
<proteinExistence type="predicted"/>